<sequence length="79" mass="9142">MGLKLIIFLGLAWAVYAFVRRARRPRSAPRRQAGKSASVDMVRCDRCGTHLPKPEALRKDDRWYCCPEHRDGDATTRRK</sequence>
<organism evidence="1">
    <name type="scientific">Sedimenticola thiotaurini</name>
    <dbReference type="NCBI Taxonomy" id="1543721"/>
    <lineage>
        <taxon>Bacteria</taxon>
        <taxon>Pseudomonadati</taxon>
        <taxon>Pseudomonadota</taxon>
        <taxon>Gammaproteobacteria</taxon>
        <taxon>Chromatiales</taxon>
        <taxon>Sedimenticolaceae</taxon>
        <taxon>Sedimenticola</taxon>
    </lineage>
</organism>
<name>A0A831RJ48_9GAMM</name>
<dbReference type="InterPro" id="IPR049708">
    <property type="entry name" value="PP0621-like"/>
</dbReference>
<accession>A0A831RJ48</accession>
<dbReference type="EMBL" id="DRKP01000027">
    <property type="protein sequence ID" value="HEB95275.1"/>
    <property type="molecule type" value="Genomic_DNA"/>
</dbReference>
<gene>
    <name evidence="1" type="ORF">ENI96_02450</name>
</gene>
<dbReference type="AlphaFoldDB" id="A0A831RJ48"/>
<dbReference type="NCBIfam" id="NF041023">
    <property type="entry name" value="PP0621_fam"/>
    <property type="match status" value="1"/>
</dbReference>
<reference evidence="1" key="1">
    <citation type="journal article" date="2020" name="mSystems">
        <title>Genome- and Community-Level Interaction Insights into Carbon Utilization and Element Cycling Functions of Hydrothermarchaeota in Hydrothermal Sediment.</title>
        <authorList>
            <person name="Zhou Z."/>
            <person name="Liu Y."/>
            <person name="Xu W."/>
            <person name="Pan J."/>
            <person name="Luo Z.H."/>
            <person name="Li M."/>
        </authorList>
    </citation>
    <scope>NUCLEOTIDE SEQUENCE [LARGE SCALE GENOMIC DNA]</scope>
    <source>
        <strain evidence="1">HyVt-443</strain>
    </source>
</reference>
<proteinExistence type="predicted"/>
<evidence type="ECO:0000313" key="1">
    <source>
        <dbReference type="EMBL" id="HEB95275.1"/>
    </source>
</evidence>
<protein>
    <submittedName>
        <fullName evidence="1">Uncharacterized protein</fullName>
    </submittedName>
</protein>
<comment type="caution">
    <text evidence="1">The sequence shown here is derived from an EMBL/GenBank/DDBJ whole genome shotgun (WGS) entry which is preliminary data.</text>
</comment>
<dbReference type="Proteomes" id="UP000886251">
    <property type="component" value="Unassembled WGS sequence"/>
</dbReference>